<reference evidence="1" key="1">
    <citation type="submission" date="2018-09" db="EMBL/GenBank/DDBJ databases">
        <authorList>
            <person name="Ashton P.M."/>
            <person name="Dallman T."/>
            <person name="Nair S."/>
            <person name="De Pinna E."/>
            <person name="Peters T."/>
            <person name="Grant K."/>
        </authorList>
    </citation>
    <scope>NUCLEOTIDE SEQUENCE [LARGE SCALE GENOMIC DNA]</scope>
    <source>
        <strain evidence="2">140692</strain>
        <strain evidence="3">367309</strain>
        <strain evidence="1">412099</strain>
    </source>
</reference>
<evidence type="ECO:0000313" key="3">
    <source>
        <dbReference type="EMBL" id="ECW2471590.1"/>
    </source>
</evidence>
<evidence type="ECO:0000313" key="2">
    <source>
        <dbReference type="EMBL" id="EBY8644092.1"/>
    </source>
</evidence>
<dbReference type="Proteomes" id="UP000839631">
    <property type="component" value="Unassembled WGS sequence"/>
</dbReference>
<dbReference type="Gene3D" id="2.60.120.370">
    <property type="entry name" value="YhcH/YjgK/YiaL"/>
    <property type="match status" value="1"/>
</dbReference>
<organism evidence="1">
    <name type="scientific">Salmonella enterica subsp. enterica serovar Java</name>
    <dbReference type="NCBI Taxonomy" id="224729"/>
    <lineage>
        <taxon>Bacteria</taxon>
        <taxon>Pseudomonadati</taxon>
        <taxon>Pseudomonadota</taxon>
        <taxon>Gammaproteobacteria</taxon>
        <taxon>Enterobacterales</taxon>
        <taxon>Enterobacteriaceae</taxon>
        <taxon>Salmonella</taxon>
    </lineage>
</organism>
<dbReference type="EMBL" id="AAHPHN010000045">
    <property type="protein sequence ID" value="EBY8644092.1"/>
    <property type="molecule type" value="Genomic_DNA"/>
</dbReference>
<dbReference type="AlphaFoldDB" id="A0A3Z6QTK9"/>
<dbReference type="EMBL" id="AAKVUB010000068">
    <property type="protein sequence ID" value="ECW2471590.1"/>
    <property type="molecule type" value="Genomic_DNA"/>
</dbReference>
<evidence type="ECO:0000313" key="1">
    <source>
        <dbReference type="EMBL" id="EAC0790332.1"/>
    </source>
</evidence>
<name>A0A3Z6QTK9_SALEB</name>
<dbReference type="GO" id="GO:0005829">
    <property type="term" value="C:cytosol"/>
    <property type="evidence" value="ECO:0007669"/>
    <property type="project" value="TreeGrafter"/>
</dbReference>
<dbReference type="PANTHER" id="PTHR34986">
    <property type="entry name" value="EVOLVED BETA-GALACTOSIDASE SUBUNIT BETA"/>
    <property type="match status" value="1"/>
</dbReference>
<dbReference type="Proteomes" id="UP000839733">
    <property type="component" value="Unassembled WGS sequence"/>
</dbReference>
<protein>
    <submittedName>
        <fullName evidence="1">YhcH/YjgK/YiaL family protein</fullName>
    </submittedName>
</protein>
<comment type="caution">
    <text evidence="1">The sequence shown here is derived from an EMBL/GenBank/DDBJ whole genome shotgun (WGS) entry which is preliminary data.</text>
</comment>
<dbReference type="EMBL" id="AAAGSE010000076">
    <property type="protein sequence ID" value="EAC0790332.1"/>
    <property type="molecule type" value="Genomic_DNA"/>
</dbReference>
<sequence>MIFGHISQPDACRFPAVIEKGLDFLRTTDFHNLSPGVIDIDGSKMYAELIELTTCDCLQKQPEAHRRYLDIHYLLSGAERIGVVTDDGNNEIVESYSEVRDVVFFKQIRNEFFLEMIPGSYAILFPQDIHRPACNQTSNTDIRKVVVKIAVSELEYHVNNHTGNK</sequence>
<accession>A0A3Z6QTK9</accession>
<dbReference type="PANTHER" id="PTHR34986:SF1">
    <property type="entry name" value="PROTEIN YIAL"/>
    <property type="match status" value="1"/>
</dbReference>
<dbReference type="InterPro" id="IPR037012">
    <property type="entry name" value="NanQ/TabA/YiaL_sf"/>
</dbReference>
<dbReference type="InterPro" id="IPR004375">
    <property type="entry name" value="NanQ/TabA/YiaL"/>
</dbReference>
<proteinExistence type="predicted"/>
<dbReference type="SUPFAM" id="SSF51197">
    <property type="entry name" value="Clavaminate synthase-like"/>
    <property type="match status" value="1"/>
</dbReference>
<dbReference type="NCBIfam" id="TIGR00022">
    <property type="entry name" value="YhcH/YjgK/YiaL family protein"/>
    <property type="match status" value="1"/>
</dbReference>
<dbReference type="Pfam" id="PF04074">
    <property type="entry name" value="DUF386"/>
    <property type="match status" value="1"/>
</dbReference>
<gene>
    <name evidence="1" type="ORF">D6K54_27110</name>
    <name evidence="2" type="ORF">D6S17_21445</name>
    <name evidence="3" type="ORF">EZX71_27400</name>
</gene>